<feature type="region of interest" description="Disordered" evidence="8">
    <location>
        <begin position="18"/>
        <end position="45"/>
    </location>
</feature>
<evidence type="ECO:0000256" key="5">
    <source>
        <dbReference type="ARBA" id="ARBA00038196"/>
    </source>
</evidence>
<feature type="region of interest" description="Disordered" evidence="8">
    <location>
        <begin position="125"/>
        <end position="160"/>
    </location>
</feature>
<keyword evidence="4 6" id="KW-0539">Nucleus</keyword>
<evidence type="ECO:0000313" key="10">
    <source>
        <dbReference type="EMBL" id="AAW30423.1"/>
    </source>
</evidence>
<evidence type="ECO:0000256" key="4">
    <source>
        <dbReference type="ARBA" id="ARBA00023242"/>
    </source>
</evidence>
<dbReference type="CDD" id="cd00086">
    <property type="entry name" value="homeodomain"/>
    <property type="match status" value="1"/>
</dbReference>
<dbReference type="PANTHER" id="PTHR24333">
    <property type="entry name" value="HOMEO BOX HB9 LIKE A-RELATED"/>
    <property type="match status" value="1"/>
</dbReference>
<dbReference type="PROSITE" id="PS00027">
    <property type="entry name" value="HOMEOBOX_1"/>
    <property type="match status" value="1"/>
</dbReference>
<feature type="DNA-binding region" description="Homeobox" evidence="6">
    <location>
        <begin position="158"/>
        <end position="217"/>
    </location>
</feature>
<dbReference type="SMART" id="SM00389">
    <property type="entry name" value="HOX"/>
    <property type="match status" value="1"/>
</dbReference>
<dbReference type="GO" id="GO:0000981">
    <property type="term" value="F:DNA-binding transcription factor activity, RNA polymerase II-specific"/>
    <property type="evidence" value="ECO:0007669"/>
    <property type="project" value="InterPro"/>
</dbReference>
<evidence type="ECO:0000256" key="2">
    <source>
        <dbReference type="ARBA" id="ARBA00023125"/>
    </source>
</evidence>
<dbReference type="Pfam" id="PF00046">
    <property type="entry name" value="Homeodomain"/>
    <property type="match status" value="1"/>
</dbReference>
<evidence type="ECO:0000256" key="6">
    <source>
        <dbReference type="PROSITE-ProRule" id="PRU00108"/>
    </source>
</evidence>
<dbReference type="InterPro" id="IPR017970">
    <property type="entry name" value="Homeobox_CS"/>
</dbReference>
<evidence type="ECO:0000256" key="7">
    <source>
        <dbReference type="RuleBase" id="RU000682"/>
    </source>
</evidence>
<dbReference type="GO" id="GO:0005634">
    <property type="term" value="C:nucleus"/>
    <property type="evidence" value="ECO:0007669"/>
    <property type="project" value="UniProtKB-SubCell"/>
</dbReference>
<protein>
    <submittedName>
        <fullName evidence="10">Gsx</fullName>
    </submittedName>
</protein>
<comment type="similarity">
    <text evidence="5">Belongs to the BAR homeobox family.</text>
</comment>
<dbReference type="InterPro" id="IPR000047">
    <property type="entry name" value="HTH_motif"/>
</dbReference>
<keyword evidence="2 6" id="KW-0238">DNA-binding</keyword>
<comment type="subcellular location">
    <subcellularLocation>
        <location evidence="1 6 7">Nucleus</location>
    </subcellularLocation>
</comment>
<dbReference type="InterPro" id="IPR020479">
    <property type="entry name" value="HD_metazoa"/>
</dbReference>
<dbReference type="InterPro" id="IPR001356">
    <property type="entry name" value="HD"/>
</dbReference>
<sequence length="227" mass="25494">MLKNSFLIENLVKDTTVKSEAELSDPEPLNTSTEQIEHSDASEGSPAAIPSIFSVTQPATTTTISPYQPNSTNDFYQWIQSQAISNFLYMVNQQQQASALLGPHRQQGLVMSASAYNHVNTIKELSRSPKKPAHVSSAEVASTSNPLDIGGDLPSDDRKRSRTAFSGRQLLELENEFLTDSYLTRLRRVRIAQSLGLSEKQVKIWFQNRRVKQKKEERVFISQPKLE</sequence>
<name>Q5EVF3_OIKDI</name>
<dbReference type="Gene3D" id="1.10.10.60">
    <property type="entry name" value="Homeodomain-like"/>
    <property type="match status" value="1"/>
</dbReference>
<reference evidence="10" key="1">
    <citation type="journal article" date="2005" name="Curr. Biol.">
        <title>Remodelling of the homeobox gene complement in the tunicate Oikopleura dioica.</title>
        <authorList>
            <person name="Edvardsen R.B."/>
            <person name="Seo H.C."/>
            <person name="Jensen M.F."/>
            <person name="Mialon A."/>
            <person name="Mikhaleva J."/>
            <person name="Bjordal M."/>
            <person name="Cartry J."/>
            <person name="Reinhardt R."/>
            <person name="Weissenbach J."/>
            <person name="Wincker P."/>
            <person name="Chourrout D."/>
        </authorList>
    </citation>
    <scope>NUCLEOTIDE SEQUENCE</scope>
</reference>
<keyword evidence="3 6" id="KW-0371">Homeobox</keyword>
<dbReference type="PRINTS" id="PR00024">
    <property type="entry name" value="HOMEOBOX"/>
</dbReference>
<dbReference type="EMBL" id="AY705721">
    <property type="protein sequence ID" value="AAW30423.1"/>
    <property type="molecule type" value="Genomic_DNA"/>
</dbReference>
<proteinExistence type="inferred from homology"/>
<evidence type="ECO:0000256" key="3">
    <source>
        <dbReference type="ARBA" id="ARBA00023155"/>
    </source>
</evidence>
<dbReference type="PROSITE" id="PS50071">
    <property type="entry name" value="HOMEOBOX_2"/>
    <property type="match status" value="1"/>
</dbReference>
<dbReference type="InterPro" id="IPR050848">
    <property type="entry name" value="Homeobox_TF"/>
</dbReference>
<evidence type="ECO:0000256" key="8">
    <source>
        <dbReference type="SAM" id="MobiDB-lite"/>
    </source>
</evidence>
<dbReference type="PANTHER" id="PTHR24333:SF8">
    <property type="entry name" value="HOMEOBOX PROTEIN CEH-62"/>
    <property type="match status" value="1"/>
</dbReference>
<accession>Q5EVF3</accession>
<dbReference type="PRINTS" id="PR00031">
    <property type="entry name" value="HTHREPRESSR"/>
</dbReference>
<feature type="domain" description="Homeobox" evidence="9">
    <location>
        <begin position="156"/>
        <end position="216"/>
    </location>
</feature>
<dbReference type="AlphaFoldDB" id="Q5EVF3"/>
<dbReference type="GO" id="GO:0003677">
    <property type="term" value="F:DNA binding"/>
    <property type="evidence" value="ECO:0007669"/>
    <property type="project" value="UniProtKB-UniRule"/>
</dbReference>
<gene>
    <name evidence="10" type="primary">Gsx</name>
</gene>
<dbReference type="SUPFAM" id="SSF46689">
    <property type="entry name" value="Homeodomain-like"/>
    <property type="match status" value="1"/>
</dbReference>
<evidence type="ECO:0000259" key="9">
    <source>
        <dbReference type="PROSITE" id="PS50071"/>
    </source>
</evidence>
<organism evidence="10">
    <name type="scientific">Oikopleura dioica</name>
    <name type="common">Tunicate</name>
    <dbReference type="NCBI Taxonomy" id="34765"/>
    <lineage>
        <taxon>Eukaryota</taxon>
        <taxon>Metazoa</taxon>
        <taxon>Chordata</taxon>
        <taxon>Tunicata</taxon>
        <taxon>Appendicularia</taxon>
        <taxon>Copelata</taxon>
        <taxon>Oikopleuridae</taxon>
        <taxon>Oikopleura</taxon>
    </lineage>
</organism>
<evidence type="ECO:0000256" key="1">
    <source>
        <dbReference type="ARBA" id="ARBA00004123"/>
    </source>
</evidence>
<dbReference type="InterPro" id="IPR009057">
    <property type="entry name" value="Homeodomain-like_sf"/>
</dbReference>